<evidence type="ECO:0000256" key="14">
    <source>
        <dbReference type="ARBA" id="ARBA00022692"/>
    </source>
</evidence>
<evidence type="ECO:0000256" key="9">
    <source>
        <dbReference type="ARBA" id="ARBA00022519"/>
    </source>
</evidence>
<evidence type="ECO:0000256" key="1">
    <source>
        <dbReference type="ARBA" id="ARBA00002624"/>
    </source>
</evidence>
<dbReference type="Pfam" id="PF00912">
    <property type="entry name" value="Transgly"/>
    <property type="match status" value="1"/>
</dbReference>
<comment type="catalytic activity">
    <reaction evidence="26">
        <text>[GlcNAc-(1-&gt;4)-Mur2Ac(oyl-L-Ala-gamma-D-Glu-L-Lys-D-Ala-D-Ala)](n)-di-trans,octa-cis-undecaprenyl diphosphate + beta-D-GlcNAc-(1-&gt;4)-Mur2Ac(oyl-L-Ala-gamma-D-Glu-L-Lys-D-Ala-D-Ala)-di-trans,octa-cis-undecaprenyl diphosphate = [GlcNAc-(1-&gt;4)-Mur2Ac(oyl-L-Ala-gamma-D-Glu-L-Lys-D-Ala-D-Ala)](n+1)-di-trans,octa-cis-undecaprenyl diphosphate + di-trans,octa-cis-undecaprenyl diphosphate + H(+)</text>
        <dbReference type="Rhea" id="RHEA:23708"/>
        <dbReference type="Rhea" id="RHEA-COMP:9602"/>
        <dbReference type="Rhea" id="RHEA-COMP:9603"/>
        <dbReference type="ChEBI" id="CHEBI:15378"/>
        <dbReference type="ChEBI" id="CHEBI:58405"/>
        <dbReference type="ChEBI" id="CHEBI:60033"/>
        <dbReference type="ChEBI" id="CHEBI:78435"/>
        <dbReference type="EC" id="2.4.99.28"/>
    </reaction>
</comment>
<evidence type="ECO:0000256" key="22">
    <source>
        <dbReference type="ARBA" id="ARBA00023268"/>
    </source>
</evidence>
<dbReference type="InterPro" id="IPR012338">
    <property type="entry name" value="Beta-lactam/transpept-like"/>
</dbReference>
<evidence type="ECO:0000256" key="24">
    <source>
        <dbReference type="ARBA" id="ARBA00034000"/>
    </source>
</evidence>
<evidence type="ECO:0000256" key="29">
    <source>
        <dbReference type="SAM" id="Phobius"/>
    </source>
</evidence>
<dbReference type="Pfam" id="PF00905">
    <property type="entry name" value="Transpeptidase"/>
    <property type="match status" value="1"/>
</dbReference>
<dbReference type="Gene3D" id="3.40.710.10">
    <property type="entry name" value="DD-peptidase/beta-lactamase superfamily"/>
    <property type="match status" value="2"/>
</dbReference>
<evidence type="ECO:0000256" key="27">
    <source>
        <dbReference type="ARBA" id="ARBA00060592"/>
    </source>
</evidence>
<evidence type="ECO:0000256" key="21">
    <source>
        <dbReference type="ARBA" id="ARBA00023251"/>
    </source>
</evidence>
<evidence type="ECO:0000256" key="17">
    <source>
        <dbReference type="ARBA" id="ARBA00022968"/>
    </source>
</evidence>
<dbReference type="GO" id="GO:0008658">
    <property type="term" value="F:penicillin binding"/>
    <property type="evidence" value="ECO:0007669"/>
    <property type="project" value="InterPro"/>
</dbReference>
<dbReference type="EMBL" id="FNTC01000002">
    <property type="protein sequence ID" value="SEB62479.1"/>
    <property type="molecule type" value="Genomic_DNA"/>
</dbReference>
<evidence type="ECO:0000256" key="2">
    <source>
        <dbReference type="ARBA" id="ARBA00004249"/>
    </source>
</evidence>
<dbReference type="PANTHER" id="PTHR32282">
    <property type="entry name" value="BINDING PROTEIN TRANSPEPTIDASE, PUTATIVE-RELATED"/>
    <property type="match status" value="1"/>
</dbReference>
<evidence type="ECO:0000259" key="31">
    <source>
        <dbReference type="Pfam" id="PF00912"/>
    </source>
</evidence>
<keyword evidence="21" id="KW-0046">Antibiotic resistance</keyword>
<evidence type="ECO:0000259" key="32">
    <source>
        <dbReference type="Pfam" id="PF17092"/>
    </source>
</evidence>
<comment type="pathway">
    <text evidence="3">Cell wall biogenesis; peptidoglycan biosynthesis.</text>
</comment>
<reference evidence="34" key="1">
    <citation type="submission" date="2016-10" db="EMBL/GenBank/DDBJ databases">
        <authorList>
            <person name="Varghese N."/>
            <person name="Submissions S."/>
        </authorList>
    </citation>
    <scope>NUCLEOTIDE SEQUENCE [LARGE SCALE GENOMIC DNA]</scope>
    <source>
        <strain evidence="34">BS3660</strain>
    </source>
</reference>
<dbReference type="GO" id="GO:0008360">
    <property type="term" value="P:regulation of cell shape"/>
    <property type="evidence" value="ECO:0007669"/>
    <property type="project" value="UniProtKB-KW"/>
</dbReference>
<keyword evidence="9" id="KW-0997">Cell inner membrane</keyword>
<evidence type="ECO:0000256" key="6">
    <source>
        <dbReference type="ARBA" id="ARBA00012448"/>
    </source>
</evidence>
<dbReference type="InterPro" id="IPR050396">
    <property type="entry name" value="Glycosyltr_51/Transpeptidase"/>
</dbReference>
<dbReference type="InterPro" id="IPR001460">
    <property type="entry name" value="PCN-bd_Tpept"/>
</dbReference>
<comment type="catalytic activity">
    <reaction evidence="24">
        <text>Preferential cleavage: (Ac)2-L-Lys-D-Ala-|-D-Ala. Also transpeptidation of peptidyl-alanyl moieties that are N-acyl substituents of D-alanine.</text>
        <dbReference type="EC" id="3.4.16.4"/>
    </reaction>
</comment>
<protein>
    <recommendedName>
        <fullName evidence="7">Penicillin-binding protein 1A</fullName>
        <ecNumber evidence="25">2.4.99.28</ecNumber>
        <ecNumber evidence="6">3.4.16.4</ecNumber>
    </recommendedName>
</protein>
<keyword evidence="14 29" id="KW-0812">Transmembrane</keyword>
<organism evidence="33 34">
    <name type="scientific">Pseudomonas jessenii</name>
    <dbReference type="NCBI Taxonomy" id="77298"/>
    <lineage>
        <taxon>Bacteria</taxon>
        <taxon>Pseudomonadati</taxon>
        <taxon>Pseudomonadota</taxon>
        <taxon>Gammaproteobacteria</taxon>
        <taxon>Pseudomonadales</taxon>
        <taxon>Pseudomonadaceae</taxon>
        <taxon>Pseudomonas</taxon>
    </lineage>
</organism>
<feature type="domain" description="Glycosyl transferase family 51" evidence="31">
    <location>
        <begin position="120"/>
        <end position="294"/>
    </location>
</feature>
<keyword evidence="19 29" id="KW-1133">Transmembrane helix</keyword>
<keyword evidence="8" id="KW-1003">Cell membrane</keyword>
<comment type="pathway">
    <text evidence="27">Glycan biosynthesis.</text>
</comment>
<keyword evidence="18" id="KW-0573">Peptidoglycan synthesis</keyword>
<evidence type="ECO:0000256" key="5">
    <source>
        <dbReference type="ARBA" id="ARBA00007739"/>
    </source>
</evidence>
<sequence>MSYGLCNVHCVQSTRLDSSASHAPDQKNAYNAQRFFPLLLKRGSFSFSLNPVAQFIFYPGYPKALIRLLKFFGWSIVAVFCGLLLGLSGAYLYLSPGLPSVEALRSIQLQIPLRVYSSDNKLIAEFGEMRRTPIRFADIPPNFINALLSAEDDNFANHYGVDPSSLMRAATQLVKSGHIQSGGSTITMQVAKNFFLTSERSFSRKTTEILLALQIEQQLTKDEILELYVNKIYLGNRAYGIEAAAQVYYGKSIRDVSLAQMAMIAGLPKAPSRFNPLANPARSKERRDWILGRMYKLGKISEADYTAAVNEPLNASYHVPTPEVNAPYIAEMARAEMVGRYGSDAYTEGFRVTTTVPSDLQELANTAVHEGLMTYDQRHGYRGPESRLPGKTREAWATELTKQRIISGLEPAIVTQVDKTGLQVLTRTGQEHVNWDTMKWARPFLNTNSMGANPKQPSDVAQVGDLIRVQRQPDNSLKFSQIPQAQGALVSLDPQNGAIRSLVGGFAFEQSNYNRALQAKRQPGSSFKPFVYAAALDSGYTASSLVNDAPIVFVDEYLDKVWRPKNDTNTFLGPIRLREALYKSRNLVSIRLLQAMGVGKTIDYITRFGFNKQDLPPNLSLALGTATLTPMEIATGWSAFANGGYKITPYIIDKIESRNGDTLFVANPPSVPQGGAASDGIAVPAAQAFTVNATPGEAPGTTPTPQAPAVAERIVDGRTTYILNSMLEDVIKLGTGRRALALGRPDIAGKTGTTNESKDAWFSGYNADYVTTVWTGFDQPESLGRKEFGGTVALPIWMNYMGAALKGKPPHTQPEPEGILSLRVDPISGRAASPGTPGAYFELFKVEDTPPSGNELGNGLAPGSPLPADEAAPIDLF</sequence>
<evidence type="ECO:0000256" key="13">
    <source>
        <dbReference type="ARBA" id="ARBA00022679"/>
    </source>
</evidence>
<feature type="domain" description="Penicillin-binding protein OB-like" evidence="32">
    <location>
        <begin position="381"/>
        <end position="485"/>
    </location>
</feature>
<comment type="similarity">
    <text evidence="4">In the C-terminal section; belongs to the transpeptidase family.</text>
</comment>
<dbReference type="InterPro" id="IPR036950">
    <property type="entry name" value="PBP_transglycosylase"/>
</dbReference>
<dbReference type="SUPFAM" id="SSF53955">
    <property type="entry name" value="Lysozyme-like"/>
    <property type="match status" value="1"/>
</dbReference>
<proteinExistence type="inferred from homology"/>
<keyword evidence="15" id="KW-0378">Hydrolase</keyword>
<keyword evidence="16" id="KW-0133">Cell shape</keyword>
<dbReference type="Pfam" id="PF17092">
    <property type="entry name" value="PCB_OB"/>
    <property type="match status" value="1"/>
</dbReference>
<dbReference type="InterPro" id="IPR031376">
    <property type="entry name" value="PCB_OB"/>
</dbReference>
<evidence type="ECO:0000256" key="3">
    <source>
        <dbReference type="ARBA" id="ARBA00004752"/>
    </source>
</evidence>
<evidence type="ECO:0000259" key="30">
    <source>
        <dbReference type="Pfam" id="PF00905"/>
    </source>
</evidence>
<evidence type="ECO:0000256" key="28">
    <source>
        <dbReference type="SAM" id="MobiDB-lite"/>
    </source>
</evidence>
<keyword evidence="12" id="KW-0328">Glycosyltransferase</keyword>
<dbReference type="PANTHER" id="PTHR32282:SF27">
    <property type="entry name" value="PENICILLIN-BINDING PROTEIN 1A"/>
    <property type="match status" value="1"/>
</dbReference>
<comment type="subcellular location">
    <subcellularLocation>
        <location evidence="2">Cell inner membrane</location>
        <topology evidence="2">Single-pass type II membrane protein</topology>
    </subcellularLocation>
</comment>
<dbReference type="GO" id="GO:0009002">
    <property type="term" value="F:serine-type D-Ala-D-Ala carboxypeptidase activity"/>
    <property type="evidence" value="ECO:0007669"/>
    <property type="project" value="UniProtKB-EC"/>
</dbReference>
<dbReference type="GO" id="GO:0006508">
    <property type="term" value="P:proteolysis"/>
    <property type="evidence" value="ECO:0007669"/>
    <property type="project" value="UniProtKB-KW"/>
</dbReference>
<dbReference type="Gene3D" id="1.10.3810.10">
    <property type="entry name" value="Biosynthetic peptidoglycan transglycosylase-like"/>
    <property type="match status" value="1"/>
</dbReference>
<keyword evidence="10" id="KW-0121">Carboxypeptidase</keyword>
<evidence type="ECO:0000256" key="26">
    <source>
        <dbReference type="ARBA" id="ARBA00049902"/>
    </source>
</evidence>
<comment type="similarity">
    <text evidence="5">In the N-terminal section; belongs to the glycosyltransferase 51 family.</text>
</comment>
<evidence type="ECO:0000256" key="16">
    <source>
        <dbReference type="ARBA" id="ARBA00022960"/>
    </source>
</evidence>
<accession>A0A1H4KVB2</accession>
<dbReference type="FunFam" id="1.10.3810.10:FF:000003">
    <property type="entry name" value="Penicillin-binding protein 1a"/>
    <property type="match status" value="1"/>
</dbReference>
<dbReference type="GO" id="GO:0009252">
    <property type="term" value="P:peptidoglycan biosynthetic process"/>
    <property type="evidence" value="ECO:0007669"/>
    <property type="project" value="UniProtKB-UniPathway"/>
</dbReference>
<evidence type="ECO:0000313" key="34">
    <source>
        <dbReference type="Proteomes" id="UP000198542"/>
    </source>
</evidence>
<dbReference type="UniPathway" id="UPA00219"/>
<feature type="region of interest" description="Disordered" evidence="28">
    <location>
        <begin position="851"/>
        <end position="877"/>
    </location>
</feature>
<evidence type="ECO:0000256" key="20">
    <source>
        <dbReference type="ARBA" id="ARBA00023136"/>
    </source>
</evidence>
<comment type="function">
    <text evidence="1">Cell wall formation. Synthesis of cross-linked peptidoglycan from the lipid intermediates. The enzyme has a penicillin-insensitive transglycosylase N-terminal domain (formation of linear glycan strands) and a penicillin-sensitive transpeptidase C-terminal domain (cross-linking of the peptide subunits).</text>
</comment>
<dbReference type="SUPFAM" id="SSF56601">
    <property type="entry name" value="beta-lactamase/transpeptidase-like"/>
    <property type="match status" value="1"/>
</dbReference>
<keyword evidence="23" id="KW-0961">Cell wall biogenesis/degradation</keyword>
<dbReference type="GO" id="GO:0005886">
    <property type="term" value="C:plasma membrane"/>
    <property type="evidence" value="ECO:0007669"/>
    <property type="project" value="UniProtKB-SubCell"/>
</dbReference>
<evidence type="ECO:0000256" key="10">
    <source>
        <dbReference type="ARBA" id="ARBA00022645"/>
    </source>
</evidence>
<dbReference type="GO" id="GO:0030288">
    <property type="term" value="C:outer membrane-bounded periplasmic space"/>
    <property type="evidence" value="ECO:0007669"/>
    <property type="project" value="TreeGrafter"/>
</dbReference>
<dbReference type="GO" id="GO:0071555">
    <property type="term" value="P:cell wall organization"/>
    <property type="evidence" value="ECO:0007669"/>
    <property type="project" value="UniProtKB-KW"/>
</dbReference>
<evidence type="ECO:0000256" key="4">
    <source>
        <dbReference type="ARBA" id="ARBA00007090"/>
    </source>
</evidence>
<name>A0A1H4KVB2_PSEJE</name>
<evidence type="ECO:0000256" key="19">
    <source>
        <dbReference type="ARBA" id="ARBA00022989"/>
    </source>
</evidence>
<keyword evidence="22" id="KW-0511">Multifunctional enzyme</keyword>
<dbReference type="InterPro" id="IPR023346">
    <property type="entry name" value="Lysozyme-like_dom_sf"/>
</dbReference>
<evidence type="ECO:0000313" key="33">
    <source>
        <dbReference type="EMBL" id="SEB62479.1"/>
    </source>
</evidence>
<gene>
    <name evidence="33" type="ORF">SAMN04490187_1331</name>
</gene>
<keyword evidence="17" id="KW-0735">Signal-anchor</keyword>
<dbReference type="InterPro" id="IPR001264">
    <property type="entry name" value="Glyco_trans_51"/>
</dbReference>
<evidence type="ECO:0000256" key="11">
    <source>
        <dbReference type="ARBA" id="ARBA00022670"/>
    </source>
</evidence>
<keyword evidence="34" id="KW-1185">Reference proteome</keyword>
<keyword evidence="11" id="KW-0645">Protease</keyword>
<keyword evidence="13" id="KW-0808">Transferase</keyword>
<evidence type="ECO:0000256" key="23">
    <source>
        <dbReference type="ARBA" id="ARBA00023316"/>
    </source>
</evidence>
<evidence type="ECO:0000256" key="7">
    <source>
        <dbReference type="ARBA" id="ARBA00018638"/>
    </source>
</evidence>
<dbReference type="NCBIfam" id="TIGR02074">
    <property type="entry name" value="PBP_1a_fam"/>
    <property type="match status" value="1"/>
</dbReference>
<dbReference type="GO" id="GO:0008955">
    <property type="term" value="F:peptidoglycan glycosyltransferase activity"/>
    <property type="evidence" value="ECO:0007669"/>
    <property type="project" value="UniProtKB-EC"/>
</dbReference>
<feature type="transmembrane region" description="Helical" evidence="29">
    <location>
        <begin position="71"/>
        <end position="94"/>
    </location>
</feature>
<dbReference type="Proteomes" id="UP000198542">
    <property type="component" value="Unassembled WGS sequence"/>
</dbReference>
<evidence type="ECO:0000256" key="18">
    <source>
        <dbReference type="ARBA" id="ARBA00022984"/>
    </source>
</evidence>
<dbReference type="GO" id="GO:0046677">
    <property type="term" value="P:response to antibiotic"/>
    <property type="evidence" value="ECO:0007669"/>
    <property type="project" value="UniProtKB-KW"/>
</dbReference>
<evidence type="ECO:0000256" key="8">
    <source>
        <dbReference type="ARBA" id="ARBA00022475"/>
    </source>
</evidence>
<dbReference type="EC" id="3.4.16.4" evidence="6"/>
<feature type="domain" description="Penicillin-binding protein transpeptidase" evidence="30">
    <location>
        <begin position="487"/>
        <end position="795"/>
    </location>
</feature>
<evidence type="ECO:0000256" key="15">
    <source>
        <dbReference type="ARBA" id="ARBA00022801"/>
    </source>
</evidence>
<dbReference type="EC" id="2.4.99.28" evidence="25"/>
<dbReference type="AlphaFoldDB" id="A0A1H4KVB2"/>
<keyword evidence="20 29" id="KW-0472">Membrane</keyword>
<evidence type="ECO:0000256" key="12">
    <source>
        <dbReference type="ARBA" id="ARBA00022676"/>
    </source>
</evidence>
<evidence type="ECO:0000256" key="25">
    <source>
        <dbReference type="ARBA" id="ARBA00044770"/>
    </source>
</evidence>